<dbReference type="Pfam" id="PF03235">
    <property type="entry name" value="GmrSD_N"/>
    <property type="match status" value="1"/>
</dbReference>
<feature type="domain" description="GmrSD restriction endonucleases C-terminal" evidence="2">
    <location>
        <begin position="392"/>
        <end position="518"/>
    </location>
</feature>
<name>D5U8Q5_BRAM5</name>
<dbReference type="InterPro" id="IPR011089">
    <property type="entry name" value="GmrSD_C"/>
</dbReference>
<dbReference type="STRING" id="526224.Bmur_0982"/>
<dbReference type="EMBL" id="CP001959">
    <property type="protein sequence ID" value="ADG71078.1"/>
    <property type="molecule type" value="Genomic_DNA"/>
</dbReference>
<dbReference type="PANTHER" id="PTHR35149:SF1">
    <property type="entry name" value="DUF5655 DOMAIN-CONTAINING PROTEIN"/>
    <property type="match status" value="1"/>
</dbReference>
<evidence type="ECO:0008006" key="5">
    <source>
        <dbReference type="Google" id="ProtNLM"/>
    </source>
</evidence>
<dbReference type="InterPro" id="IPR004919">
    <property type="entry name" value="GmrSD_N"/>
</dbReference>
<dbReference type="Pfam" id="PF07510">
    <property type="entry name" value="GmrSD_C"/>
    <property type="match status" value="1"/>
</dbReference>
<dbReference type="PANTHER" id="PTHR35149">
    <property type="entry name" value="SLL5132 PROTEIN"/>
    <property type="match status" value="1"/>
</dbReference>
<organism evidence="3 4">
    <name type="scientific">Brachyspira murdochii (strain ATCC 51284 / DSM 12563 / 56-150)</name>
    <name type="common">Serpulina murdochii</name>
    <dbReference type="NCBI Taxonomy" id="526224"/>
    <lineage>
        <taxon>Bacteria</taxon>
        <taxon>Pseudomonadati</taxon>
        <taxon>Spirochaetota</taxon>
        <taxon>Spirochaetia</taxon>
        <taxon>Brachyspirales</taxon>
        <taxon>Brachyspiraceae</taxon>
        <taxon>Brachyspira</taxon>
    </lineage>
</organism>
<dbReference type="Proteomes" id="UP000001915">
    <property type="component" value="Chromosome"/>
</dbReference>
<dbReference type="eggNOG" id="COG1479">
    <property type="taxonomic scope" value="Bacteria"/>
</dbReference>
<dbReference type="RefSeq" id="WP_013113504.1">
    <property type="nucleotide sequence ID" value="NC_014150.1"/>
</dbReference>
<evidence type="ECO:0000259" key="1">
    <source>
        <dbReference type="Pfam" id="PF03235"/>
    </source>
</evidence>
<dbReference type="AlphaFoldDB" id="D5U8Q5"/>
<gene>
    <name evidence="3" type="ordered locus">Bmur_0982</name>
</gene>
<reference evidence="3 4" key="1">
    <citation type="journal article" date="2010" name="Stand. Genomic Sci.">
        <title>Complete genome sequence of Brachyspira murdochii type strain (56-150).</title>
        <authorList>
            <person name="Pati A."/>
            <person name="Sikorski J."/>
            <person name="Gronow S."/>
            <person name="Munk C."/>
            <person name="Lapidus A."/>
            <person name="Copeland A."/>
            <person name="Glavina Del Tio T."/>
            <person name="Nolan M."/>
            <person name="Lucas S."/>
            <person name="Chen F."/>
            <person name="Tice H."/>
            <person name="Cheng J.F."/>
            <person name="Han C."/>
            <person name="Detter J.C."/>
            <person name="Bruce D."/>
            <person name="Tapia R."/>
            <person name="Goodwin L."/>
            <person name="Pitluck S."/>
            <person name="Liolios K."/>
            <person name="Ivanova N."/>
            <person name="Mavromatis K."/>
            <person name="Mikhailova N."/>
            <person name="Chen A."/>
            <person name="Palaniappan K."/>
            <person name="Land M."/>
            <person name="Hauser L."/>
            <person name="Chang Y.J."/>
            <person name="Jeffries C.D."/>
            <person name="Spring S."/>
            <person name="Rohde M."/>
            <person name="Goker M."/>
            <person name="Bristow J."/>
            <person name="Eisen J.A."/>
            <person name="Markowitz V."/>
            <person name="Hugenholtz P."/>
            <person name="Kyrpides N.C."/>
            <person name="Klenk H.P."/>
        </authorList>
    </citation>
    <scope>NUCLEOTIDE SEQUENCE [LARGE SCALE GENOMIC DNA]</scope>
    <source>
        <strain evidence="4">ATCC 51284 / DSM 12563 / 56-150</strain>
    </source>
</reference>
<dbReference type="HOGENOM" id="CLU_011736_6_4_12"/>
<feature type="domain" description="GmrSD restriction endonucleases N-terminal" evidence="1">
    <location>
        <begin position="12"/>
        <end position="214"/>
    </location>
</feature>
<dbReference type="OrthoDB" id="9798761at2"/>
<protein>
    <recommendedName>
        <fullName evidence="5">DUF262 domain-containing protein</fullName>
    </recommendedName>
</protein>
<evidence type="ECO:0000313" key="3">
    <source>
        <dbReference type="EMBL" id="ADG71078.1"/>
    </source>
</evidence>
<dbReference type="KEGG" id="brm:Bmur_0982"/>
<evidence type="ECO:0000259" key="2">
    <source>
        <dbReference type="Pfam" id="PF07510"/>
    </source>
</evidence>
<proteinExistence type="predicted"/>
<evidence type="ECO:0000313" key="4">
    <source>
        <dbReference type="Proteomes" id="UP000001915"/>
    </source>
</evidence>
<sequence length="529" mass="64104">MEVIKANPESVSEIFDKIYVIPEYQRPYSWDEEKCEDLWNDIKGQYEENKENEYFLGTMVLIKKDNVFEVIDGQQRLTSLMLLLRALYDHHQFKGIERKMYIFDSLSDDVDKSKIKIESKVIEQNKEDLFNIISEDGVSLDSKNIFKINYEFLKEKIKEWKKNNDLEDFTRFLLNNVKILPIDCGTEENALKIFQTLNDRGTPLNDSDIFKSHIYNNLTTQEKKDEFINFWNNNINSSYDWYFRIYMHILRAKEEIQENEINLRKFFKDRIKKDNVQNIIKDIKKILLIDNYSNEEINKYLSLMWSYPVDIIVNIYYVFMYKYSYLNDEGYLELIDKDLNNLKNILIDLIKYVYVKGIIYRTANSIKHDIYKAYVNIMQKKVKNIFPNIQKEKKKFIDSLSNLTNRDKYTKSILFLYHNLNEKQNYIQFDYNKLHIEHILPKAPQNYDNWNMEEYNFYLNTLGNLTLLEKKNNIKAKNEFFDKKKEIYKTSEIIDVQKELCKLKKWTPKECEKRFNNIKERLIYFLFNQ</sequence>
<accession>D5U8Q5</accession>